<dbReference type="Proteomes" id="UP000033423">
    <property type="component" value="Unassembled WGS sequence"/>
</dbReference>
<keyword evidence="3" id="KW-1185">Reference proteome</keyword>
<evidence type="ECO:0000313" key="2">
    <source>
        <dbReference type="EMBL" id="KJU87203.1"/>
    </source>
</evidence>
<sequence length="117" mass="12031">MTIAGQTFTVTQDGQVITKKTLTITKQGAGNGSVTPSTGTITWTGNQGATDYDPDTSVTLTAEGDMSSDFGSWSGCDSVASNVCVVKMSASRTVTVTFNLKTKGFTLMVTKTGTGDG</sequence>
<dbReference type="InterPro" id="IPR044060">
    <property type="entry name" value="Bacterial_rp_domain"/>
</dbReference>
<feature type="non-terminal residue" evidence="2">
    <location>
        <position position="117"/>
    </location>
</feature>
<dbReference type="Pfam" id="PF18998">
    <property type="entry name" value="Flg_new_2"/>
    <property type="match status" value="1"/>
</dbReference>
<comment type="caution">
    <text evidence="2">The sequence shown here is derived from an EMBL/GenBank/DDBJ whole genome shotgun (WGS) entry which is preliminary data.</text>
</comment>
<gene>
    <name evidence="2" type="ORF">MBAV_000603</name>
</gene>
<name>A0A0F3H2N3_9BACT</name>
<evidence type="ECO:0000259" key="1">
    <source>
        <dbReference type="Pfam" id="PF18998"/>
    </source>
</evidence>
<dbReference type="AlphaFoldDB" id="A0A0F3H2N3"/>
<feature type="domain" description="Bacterial repeat" evidence="1">
    <location>
        <begin position="34"/>
        <end position="100"/>
    </location>
</feature>
<accession>A0A0F3H2N3</accession>
<proteinExistence type="predicted"/>
<dbReference type="EMBL" id="LACI01000272">
    <property type="protein sequence ID" value="KJU87203.1"/>
    <property type="molecule type" value="Genomic_DNA"/>
</dbReference>
<organism evidence="2 3">
    <name type="scientific">Candidatus Magnetobacterium bavaricum</name>
    <dbReference type="NCBI Taxonomy" id="29290"/>
    <lineage>
        <taxon>Bacteria</taxon>
        <taxon>Pseudomonadati</taxon>
        <taxon>Nitrospirota</taxon>
        <taxon>Thermodesulfovibrionia</taxon>
        <taxon>Thermodesulfovibrionales</taxon>
        <taxon>Candidatus Magnetobacteriaceae</taxon>
        <taxon>Candidatus Magnetobacterium</taxon>
    </lineage>
</organism>
<protein>
    <recommendedName>
        <fullName evidence="1">Bacterial repeat domain-containing protein</fullName>
    </recommendedName>
</protein>
<evidence type="ECO:0000313" key="3">
    <source>
        <dbReference type="Proteomes" id="UP000033423"/>
    </source>
</evidence>
<reference evidence="2 3" key="1">
    <citation type="submission" date="2015-02" db="EMBL/GenBank/DDBJ databases">
        <title>Single-cell genomics of uncultivated deep-branching MTB reveals a conserved set of magnetosome genes.</title>
        <authorList>
            <person name="Kolinko S."/>
            <person name="Richter M."/>
            <person name="Glockner F.O."/>
            <person name="Brachmann A."/>
            <person name="Schuler D."/>
        </authorList>
    </citation>
    <scope>NUCLEOTIDE SEQUENCE [LARGE SCALE GENOMIC DNA]</scope>
    <source>
        <strain evidence="2">TM-1</strain>
    </source>
</reference>